<protein>
    <recommendedName>
        <fullName evidence="2">Thioredoxin domain-containing protein</fullName>
    </recommendedName>
</protein>
<evidence type="ECO:0008006" key="2">
    <source>
        <dbReference type="Google" id="ProtNLM"/>
    </source>
</evidence>
<dbReference type="EMBL" id="MN739859">
    <property type="protein sequence ID" value="QHT74904.1"/>
    <property type="molecule type" value="Genomic_DNA"/>
</dbReference>
<accession>A0A6C0H2Y8</accession>
<name>A0A6C0H2Y8_9ZZZZ</name>
<evidence type="ECO:0000313" key="1">
    <source>
        <dbReference type="EMBL" id="QHT74904.1"/>
    </source>
</evidence>
<proteinExistence type="predicted"/>
<dbReference type="SUPFAM" id="SSF52833">
    <property type="entry name" value="Thioredoxin-like"/>
    <property type="match status" value="1"/>
</dbReference>
<dbReference type="Gene3D" id="3.40.30.10">
    <property type="entry name" value="Glutaredoxin"/>
    <property type="match status" value="1"/>
</dbReference>
<reference evidence="1" key="1">
    <citation type="journal article" date="2020" name="Nature">
        <title>Giant virus diversity and host interactions through global metagenomics.</title>
        <authorList>
            <person name="Schulz F."/>
            <person name="Roux S."/>
            <person name="Paez-Espino D."/>
            <person name="Jungbluth S."/>
            <person name="Walsh D.A."/>
            <person name="Denef V.J."/>
            <person name="McMahon K.D."/>
            <person name="Konstantinidis K.T."/>
            <person name="Eloe-Fadrosh E.A."/>
            <person name="Kyrpides N.C."/>
            <person name="Woyke T."/>
        </authorList>
    </citation>
    <scope>NUCLEOTIDE SEQUENCE</scope>
    <source>
        <strain evidence="1">GVMAG-M-3300023179-62</strain>
    </source>
</reference>
<dbReference type="InterPro" id="IPR036249">
    <property type="entry name" value="Thioredoxin-like_sf"/>
</dbReference>
<organism evidence="1">
    <name type="scientific">viral metagenome</name>
    <dbReference type="NCBI Taxonomy" id="1070528"/>
    <lineage>
        <taxon>unclassified sequences</taxon>
        <taxon>metagenomes</taxon>
        <taxon>organismal metagenomes</taxon>
    </lineage>
</organism>
<dbReference type="AlphaFoldDB" id="A0A6C0H2Y8"/>
<sequence>MSDDKPFNKQIAYMEDFDFEEDGSIKDKLLLYLNQYIPVVIMVQSGNCVHCQNAKPAFQDYANRTSRNEVICATIDYLGSRNSQKQLVKRIEKVIPKAATQGIPCYALFKNGVLVTSKEIKGRCVESLGQFTGVKAKRKV</sequence>